<gene>
    <name evidence="1" type="ORF">ACE5LO_12100</name>
</gene>
<name>A0ABV5C0T9_9BACL</name>
<dbReference type="RefSeq" id="WP_375520277.1">
    <property type="nucleotide sequence ID" value="NZ_JBHIRY010000009.1"/>
</dbReference>
<sequence>MTEQEAEDFTTSLAERYVELEKKHSHNNQLLNIWKRAIDSFPDNLKLAFGEKYNRLKREGSNEETRLE</sequence>
<dbReference type="EMBL" id="JBHIRY010000009">
    <property type="protein sequence ID" value="MFB5761134.1"/>
    <property type="molecule type" value="Genomic_DNA"/>
</dbReference>
<organism evidence="1 2">
    <name type="scientific">Paenibacillus medicaginis</name>
    <dbReference type="NCBI Taxonomy" id="1470560"/>
    <lineage>
        <taxon>Bacteria</taxon>
        <taxon>Bacillati</taxon>
        <taxon>Bacillota</taxon>
        <taxon>Bacilli</taxon>
        <taxon>Bacillales</taxon>
        <taxon>Paenibacillaceae</taxon>
        <taxon>Paenibacillus</taxon>
    </lineage>
</organism>
<evidence type="ECO:0000313" key="2">
    <source>
        <dbReference type="Proteomes" id="UP001580430"/>
    </source>
</evidence>
<reference evidence="1 2" key="1">
    <citation type="submission" date="2024-09" db="EMBL/GenBank/DDBJ databases">
        <title>Paenibacillus zeirhizospherea sp. nov., isolated from surface of the maize (Zea mays) roots in a horticulture field, Hungary.</title>
        <authorList>
            <person name="Marton D."/>
            <person name="Farkas M."/>
            <person name="Bedics A."/>
            <person name="Toth E."/>
            <person name="Tancsics A."/>
            <person name="Boka K."/>
            <person name="Marati G."/>
            <person name="Kriszt B."/>
            <person name="Cserhati M."/>
        </authorList>
    </citation>
    <scope>NUCLEOTIDE SEQUENCE [LARGE SCALE GENOMIC DNA]</scope>
    <source>
        <strain evidence="1 2">JCM 18446</strain>
    </source>
</reference>
<accession>A0ABV5C0T9</accession>
<dbReference type="Proteomes" id="UP001580430">
    <property type="component" value="Unassembled WGS sequence"/>
</dbReference>
<comment type="caution">
    <text evidence="1">The sequence shown here is derived from an EMBL/GenBank/DDBJ whole genome shotgun (WGS) entry which is preliminary data.</text>
</comment>
<evidence type="ECO:0000313" key="1">
    <source>
        <dbReference type="EMBL" id="MFB5761134.1"/>
    </source>
</evidence>
<keyword evidence="2" id="KW-1185">Reference proteome</keyword>
<proteinExistence type="predicted"/>
<protein>
    <submittedName>
        <fullName evidence="1">Uncharacterized protein</fullName>
    </submittedName>
</protein>